<sequence length="262" mass="29663">MKVGFYQFRPQFGKIAANTKKIIKALDKLDADLIVLPELALSGYYFKDAKEALSLAEDPNHSTNIDSIINLCRDNHIHIVIGFAEKAKDKCFNSSALIGPQGIIHIYRKLHLFNEEKFCMSPGDVPLKVNEVNGVKLGMMVCFDWAFPEVTRTLAMNDAEIICHPSNLVLNFCQQTMLARCLENRVFAITANRFGSDNRPQGSLRFTGKSQIVTPKGELIFQAASQREACYITEINPTESHDKFITKHNNLFSDRRPDFYEL</sequence>
<dbReference type="InterPro" id="IPR036526">
    <property type="entry name" value="C-N_Hydrolase_sf"/>
</dbReference>
<evidence type="ECO:0000256" key="1">
    <source>
        <dbReference type="ARBA" id="ARBA00022801"/>
    </source>
</evidence>
<protein>
    <recommendedName>
        <fullName evidence="2">CN hydrolase domain-containing protein</fullName>
    </recommendedName>
</protein>
<gene>
    <name evidence="3" type="ORF">METZ01_LOCUS319062</name>
</gene>
<evidence type="ECO:0000259" key="2">
    <source>
        <dbReference type="PROSITE" id="PS50263"/>
    </source>
</evidence>
<dbReference type="SUPFAM" id="SSF56317">
    <property type="entry name" value="Carbon-nitrogen hydrolase"/>
    <property type="match status" value="1"/>
</dbReference>
<evidence type="ECO:0000313" key="3">
    <source>
        <dbReference type="EMBL" id="SVC66208.1"/>
    </source>
</evidence>
<dbReference type="PANTHER" id="PTHR43674">
    <property type="entry name" value="NITRILASE C965.09-RELATED"/>
    <property type="match status" value="1"/>
</dbReference>
<reference evidence="3" key="1">
    <citation type="submission" date="2018-05" db="EMBL/GenBank/DDBJ databases">
        <authorList>
            <person name="Lanie J.A."/>
            <person name="Ng W.-L."/>
            <person name="Kazmierczak K.M."/>
            <person name="Andrzejewski T.M."/>
            <person name="Davidsen T.M."/>
            <person name="Wayne K.J."/>
            <person name="Tettelin H."/>
            <person name="Glass J.I."/>
            <person name="Rusch D."/>
            <person name="Podicherti R."/>
            <person name="Tsui H.-C.T."/>
            <person name="Winkler M.E."/>
        </authorList>
    </citation>
    <scope>NUCLEOTIDE SEQUENCE</scope>
</reference>
<dbReference type="InterPro" id="IPR003010">
    <property type="entry name" value="C-N_Hydrolase"/>
</dbReference>
<dbReference type="PROSITE" id="PS50263">
    <property type="entry name" value="CN_HYDROLASE"/>
    <property type="match status" value="1"/>
</dbReference>
<dbReference type="EMBL" id="UINC01103662">
    <property type="protein sequence ID" value="SVC66208.1"/>
    <property type="molecule type" value="Genomic_DNA"/>
</dbReference>
<proteinExistence type="predicted"/>
<dbReference type="PANTHER" id="PTHR43674:SF2">
    <property type="entry name" value="BETA-UREIDOPROPIONASE"/>
    <property type="match status" value="1"/>
</dbReference>
<feature type="domain" description="CN hydrolase" evidence="2">
    <location>
        <begin position="1"/>
        <end position="237"/>
    </location>
</feature>
<name>A0A382P0D2_9ZZZZ</name>
<dbReference type="AlphaFoldDB" id="A0A382P0D2"/>
<dbReference type="GO" id="GO:0016811">
    <property type="term" value="F:hydrolase activity, acting on carbon-nitrogen (but not peptide) bonds, in linear amides"/>
    <property type="evidence" value="ECO:0007669"/>
    <property type="project" value="TreeGrafter"/>
</dbReference>
<organism evidence="3">
    <name type="scientific">marine metagenome</name>
    <dbReference type="NCBI Taxonomy" id="408172"/>
    <lineage>
        <taxon>unclassified sequences</taxon>
        <taxon>metagenomes</taxon>
        <taxon>ecological metagenomes</taxon>
    </lineage>
</organism>
<accession>A0A382P0D2</accession>
<dbReference type="InterPro" id="IPR050345">
    <property type="entry name" value="Aliph_Amidase/BUP"/>
</dbReference>
<keyword evidence="1" id="KW-0378">Hydrolase</keyword>
<dbReference type="Gene3D" id="3.60.110.10">
    <property type="entry name" value="Carbon-nitrogen hydrolase"/>
    <property type="match status" value="1"/>
</dbReference>
<dbReference type="Pfam" id="PF00795">
    <property type="entry name" value="CN_hydrolase"/>
    <property type="match status" value="1"/>
</dbReference>